<feature type="compositionally biased region" description="Low complexity" evidence="3">
    <location>
        <begin position="34"/>
        <end position="76"/>
    </location>
</feature>
<name>A0ABZ1BVB1_9FIRM</name>
<feature type="chain" id="PRO_5047038874" evidence="4">
    <location>
        <begin position="25"/>
        <end position="169"/>
    </location>
</feature>
<reference evidence="6 7" key="1">
    <citation type="journal article" date="2024" name="Front. Microbiol.">
        <title>Novel thermophilic genera Geochorda gen. nov. and Carboxydochorda gen. nov. from the deep terrestrial subsurface reveal the ecophysiological diversity in the class Limnochordia.</title>
        <authorList>
            <person name="Karnachuk O.V."/>
            <person name="Lukina A.P."/>
            <person name="Avakyan M.R."/>
            <person name="Kadnikov V.V."/>
            <person name="Begmatov S."/>
            <person name="Beletsky A.V."/>
            <person name="Vlasova K.G."/>
            <person name="Novikov A.A."/>
            <person name="Shcherbakova V.A."/>
            <person name="Mardanov A.V."/>
            <person name="Ravin N.V."/>
        </authorList>
    </citation>
    <scope>NUCLEOTIDE SEQUENCE [LARGE SCALE GENOMIC DNA]</scope>
    <source>
        <strain evidence="6 7">L945</strain>
    </source>
</reference>
<keyword evidence="1" id="KW-0479">Metal-binding</keyword>
<dbReference type="PANTHER" id="PTHR38439:SF3">
    <property type="entry name" value="COPPER-RESISTANT CUPROPROTEIN COPI"/>
    <property type="match status" value="1"/>
</dbReference>
<evidence type="ECO:0000256" key="2">
    <source>
        <dbReference type="ARBA" id="ARBA00023008"/>
    </source>
</evidence>
<dbReference type="RefSeq" id="WP_324715703.1">
    <property type="nucleotide sequence ID" value="NZ_CP141615.1"/>
</dbReference>
<organism evidence="6 7">
    <name type="scientific">Carboxydichorda subterranea</name>
    <dbReference type="NCBI Taxonomy" id="3109565"/>
    <lineage>
        <taxon>Bacteria</taxon>
        <taxon>Bacillati</taxon>
        <taxon>Bacillota</taxon>
        <taxon>Limnochordia</taxon>
        <taxon>Limnochordales</taxon>
        <taxon>Geochordaceae</taxon>
        <taxon>Carboxydichorda</taxon>
    </lineage>
</organism>
<feature type="region of interest" description="Disordered" evidence="3">
    <location>
        <begin position="31"/>
        <end position="77"/>
    </location>
</feature>
<keyword evidence="7" id="KW-1185">Reference proteome</keyword>
<feature type="domain" description="EfeO-type cupredoxin-like" evidence="5">
    <location>
        <begin position="75"/>
        <end position="168"/>
    </location>
</feature>
<feature type="signal peptide" evidence="4">
    <location>
        <begin position="1"/>
        <end position="24"/>
    </location>
</feature>
<dbReference type="InterPro" id="IPR028096">
    <property type="entry name" value="EfeO_Cupredoxin"/>
</dbReference>
<sequence length="169" mass="16951">MKRRGWVSRFTVLGVLLVALAVLAAACGGGGGTPSSSSSSAPTTSGSSQTASPTPPAETASPSGSTAASGGSSGSSIEVVATDEGGQFKFIPADIEAKPGQPITVKVVNKGPSAHDWAVPDLKVETGQLQTGQEKTLTFQAPSKPGEYNIMCTVPGHAQLGMTGKLIVR</sequence>
<dbReference type="InterPro" id="IPR008972">
    <property type="entry name" value="Cupredoxin"/>
</dbReference>
<dbReference type="PROSITE" id="PS51257">
    <property type="entry name" value="PROKAR_LIPOPROTEIN"/>
    <property type="match status" value="1"/>
</dbReference>
<proteinExistence type="predicted"/>
<keyword evidence="2" id="KW-0186">Copper</keyword>
<dbReference type="EMBL" id="CP141615">
    <property type="protein sequence ID" value="WRP16430.1"/>
    <property type="molecule type" value="Genomic_DNA"/>
</dbReference>
<evidence type="ECO:0000256" key="1">
    <source>
        <dbReference type="ARBA" id="ARBA00022723"/>
    </source>
</evidence>
<dbReference type="Pfam" id="PF13473">
    <property type="entry name" value="Cupredoxin_1"/>
    <property type="match status" value="1"/>
</dbReference>
<protein>
    <submittedName>
        <fullName evidence="6">Cupredoxin domain-containing protein</fullName>
    </submittedName>
</protein>
<dbReference type="PANTHER" id="PTHR38439">
    <property type="entry name" value="AURACYANIN-B"/>
    <property type="match status" value="1"/>
</dbReference>
<accession>A0ABZ1BVB1</accession>
<dbReference type="Proteomes" id="UP001332192">
    <property type="component" value="Chromosome"/>
</dbReference>
<evidence type="ECO:0000256" key="4">
    <source>
        <dbReference type="SAM" id="SignalP"/>
    </source>
</evidence>
<evidence type="ECO:0000256" key="3">
    <source>
        <dbReference type="SAM" id="MobiDB-lite"/>
    </source>
</evidence>
<dbReference type="Gene3D" id="2.60.40.420">
    <property type="entry name" value="Cupredoxins - blue copper proteins"/>
    <property type="match status" value="1"/>
</dbReference>
<dbReference type="SUPFAM" id="SSF49503">
    <property type="entry name" value="Cupredoxins"/>
    <property type="match status" value="1"/>
</dbReference>
<gene>
    <name evidence="6" type="ORF">U7230_10010</name>
</gene>
<evidence type="ECO:0000313" key="6">
    <source>
        <dbReference type="EMBL" id="WRP16430.1"/>
    </source>
</evidence>
<evidence type="ECO:0000313" key="7">
    <source>
        <dbReference type="Proteomes" id="UP001332192"/>
    </source>
</evidence>
<keyword evidence="4" id="KW-0732">Signal</keyword>
<dbReference type="InterPro" id="IPR050845">
    <property type="entry name" value="Cu-binding_ET"/>
</dbReference>
<evidence type="ECO:0000259" key="5">
    <source>
        <dbReference type="Pfam" id="PF13473"/>
    </source>
</evidence>